<dbReference type="PANTHER" id="PTHR47131:SF1">
    <property type="entry name" value="CATION CHANNEL SPERM-ASSOCIATED PROTEIN 3"/>
    <property type="match status" value="1"/>
</dbReference>
<dbReference type="Proteomes" id="UP001189429">
    <property type="component" value="Unassembled WGS sequence"/>
</dbReference>
<evidence type="ECO:0000313" key="9">
    <source>
        <dbReference type="Proteomes" id="UP001189429"/>
    </source>
</evidence>
<evidence type="ECO:0000256" key="1">
    <source>
        <dbReference type="ARBA" id="ARBA00004141"/>
    </source>
</evidence>
<keyword evidence="2 6" id="KW-0812">Transmembrane</keyword>
<accession>A0ABN9UG27</accession>
<keyword evidence="9" id="KW-1185">Reference proteome</keyword>
<dbReference type="Gene3D" id="1.10.287.70">
    <property type="match status" value="1"/>
</dbReference>
<dbReference type="Gene3D" id="1.20.120.350">
    <property type="entry name" value="Voltage-gated potassium channels. Chain C"/>
    <property type="match status" value="1"/>
</dbReference>
<protein>
    <recommendedName>
        <fullName evidence="7">Ion transport domain-containing protein</fullName>
    </recommendedName>
</protein>
<keyword evidence="4 6" id="KW-0472">Membrane</keyword>
<dbReference type="SUPFAM" id="SSF81324">
    <property type="entry name" value="Voltage-gated potassium channels"/>
    <property type="match status" value="1"/>
</dbReference>
<dbReference type="EMBL" id="CAUYUJ010015767">
    <property type="protein sequence ID" value="CAK0857896.1"/>
    <property type="molecule type" value="Genomic_DNA"/>
</dbReference>
<evidence type="ECO:0000259" key="7">
    <source>
        <dbReference type="Pfam" id="PF00520"/>
    </source>
</evidence>
<evidence type="ECO:0000313" key="8">
    <source>
        <dbReference type="EMBL" id="CAK0857896.1"/>
    </source>
</evidence>
<feature type="transmembrane region" description="Helical" evidence="6">
    <location>
        <begin position="354"/>
        <end position="378"/>
    </location>
</feature>
<proteinExistence type="predicted"/>
<keyword evidence="3 6" id="KW-1133">Transmembrane helix</keyword>
<feature type="transmembrane region" description="Helical" evidence="6">
    <location>
        <begin position="286"/>
        <end position="304"/>
    </location>
</feature>
<evidence type="ECO:0000256" key="5">
    <source>
        <dbReference type="SAM" id="MobiDB-lite"/>
    </source>
</evidence>
<dbReference type="Pfam" id="PF00520">
    <property type="entry name" value="Ion_trans"/>
    <property type="match status" value="1"/>
</dbReference>
<feature type="domain" description="Ion transport" evidence="7">
    <location>
        <begin position="286"/>
        <end position="520"/>
    </location>
</feature>
<dbReference type="InterPro" id="IPR005821">
    <property type="entry name" value="Ion_trans_dom"/>
</dbReference>
<evidence type="ECO:0000256" key="2">
    <source>
        <dbReference type="ARBA" id="ARBA00022692"/>
    </source>
</evidence>
<evidence type="ECO:0000256" key="6">
    <source>
        <dbReference type="SAM" id="Phobius"/>
    </source>
</evidence>
<sequence>MLRSPGPRVASPGQLAASFAELQATFSQESARIQGLLDGHARALRALCSDHTDRPWSIPSSPREVLETTVSTLGATPQWEHAASQPATKPLDVGDAGALAEDAEPAGTDSRLRSVALLGGAPWGPVGAVEPAGEELAFDQKVPSSTSRVDSLPAPPAEPPPLATWGGPGDTESPAGMGLWGLRASTSSGRVTMLAGSCPRAGGAPGTEAASVTTTRMTWSPTLMAGKLSSRRPAFPLQRSRAQRSAFYDAKMLEETAKEVAWRGEYDVADLYHSEGRAQRIARHPAFGAAQMGVVFLNAIWIGLETDYNDKEVLYEADLGFQVVENLFCIFFLWEWLVRLCAFRSTVHCIRDWWFMFDTILLALMVLETWVLFILSAVSSEGSSALPTNLLRLVKLARLTRSVRIARLLRSIPELTVIIRGMLVVMRTVFLICVLMTTLLYVFGILFVQVARDSELNNDGDFSSVPAAMVALVLGGLIPDMAPMTHDLARENLLFAMLFFMFVLLGFITIMNMLIGVLVQVVGVVANVEAETNQLAEVKKVLLDNKYNLTVDGDITMEQIIHLLGDPGVADGLHMLCIDTEVLLEHAKIVLGDRQIITMHDFWQLAVQHRGANTAKVQDLVNMRQFIYSELASIHDKVSEQLGAARAQIRHQEPAAQRSAPVVSVHSGLQ</sequence>
<comment type="caution">
    <text evidence="8">The sequence shown here is derived from an EMBL/GenBank/DDBJ whole genome shotgun (WGS) entry which is preliminary data.</text>
</comment>
<evidence type="ECO:0000256" key="3">
    <source>
        <dbReference type="ARBA" id="ARBA00022989"/>
    </source>
</evidence>
<feature type="compositionally biased region" description="Pro residues" evidence="5">
    <location>
        <begin position="153"/>
        <end position="162"/>
    </location>
</feature>
<evidence type="ECO:0000256" key="4">
    <source>
        <dbReference type="ARBA" id="ARBA00023136"/>
    </source>
</evidence>
<gene>
    <name evidence="8" type="ORF">PCOR1329_LOCUS47841</name>
</gene>
<dbReference type="InterPro" id="IPR027359">
    <property type="entry name" value="Volt_channel_dom_sf"/>
</dbReference>
<feature type="region of interest" description="Disordered" evidence="5">
    <location>
        <begin position="74"/>
        <end position="93"/>
    </location>
</feature>
<reference evidence="8" key="1">
    <citation type="submission" date="2023-10" db="EMBL/GenBank/DDBJ databases">
        <authorList>
            <person name="Chen Y."/>
            <person name="Shah S."/>
            <person name="Dougan E. K."/>
            <person name="Thang M."/>
            <person name="Chan C."/>
        </authorList>
    </citation>
    <scope>NUCLEOTIDE SEQUENCE [LARGE SCALE GENOMIC DNA]</scope>
</reference>
<feature type="region of interest" description="Disordered" evidence="5">
    <location>
        <begin position="139"/>
        <end position="167"/>
    </location>
</feature>
<comment type="subcellular location">
    <subcellularLocation>
        <location evidence="1">Membrane</location>
        <topology evidence="1">Multi-pass membrane protein</topology>
    </subcellularLocation>
</comment>
<name>A0ABN9UG27_9DINO</name>
<feature type="transmembrane region" description="Helical" evidence="6">
    <location>
        <begin position="494"/>
        <end position="519"/>
    </location>
</feature>
<dbReference type="PANTHER" id="PTHR47131">
    <property type="entry name" value="CATION CHANNEL SPERM-ASSOCIATED PROTEIN 3"/>
    <property type="match status" value="1"/>
</dbReference>
<feature type="transmembrane region" description="Helical" evidence="6">
    <location>
        <begin position="462"/>
        <end position="482"/>
    </location>
</feature>
<feature type="transmembrane region" description="Helical" evidence="6">
    <location>
        <begin position="324"/>
        <end position="342"/>
    </location>
</feature>
<organism evidence="8 9">
    <name type="scientific">Prorocentrum cordatum</name>
    <dbReference type="NCBI Taxonomy" id="2364126"/>
    <lineage>
        <taxon>Eukaryota</taxon>
        <taxon>Sar</taxon>
        <taxon>Alveolata</taxon>
        <taxon>Dinophyceae</taxon>
        <taxon>Prorocentrales</taxon>
        <taxon>Prorocentraceae</taxon>
        <taxon>Prorocentrum</taxon>
    </lineage>
</organism>
<feature type="transmembrane region" description="Helical" evidence="6">
    <location>
        <begin position="429"/>
        <end position="450"/>
    </location>
</feature>